<feature type="non-terminal residue" evidence="2">
    <location>
        <position position="393"/>
    </location>
</feature>
<dbReference type="Proteomes" id="UP000220214">
    <property type="component" value="Unassembled WGS sequence"/>
</dbReference>
<reference evidence="2 3" key="1">
    <citation type="submission" date="2016-05" db="EMBL/GenBank/DDBJ databases">
        <authorList>
            <consortium name="Pathogen Informatics"/>
        </authorList>
    </citation>
    <scope>NUCLEOTIDE SEQUENCE [LARGE SCALE GENOMIC DNA]</scope>
    <source>
        <strain evidence="2 3">NK65e</strain>
    </source>
</reference>
<keyword evidence="1" id="KW-0472">Membrane</keyword>
<dbReference type="VEuPathDB" id="PlasmoDB:PBANKA_1466121"/>
<evidence type="ECO:0000313" key="3">
    <source>
        <dbReference type="Proteomes" id="UP000220214"/>
    </source>
</evidence>
<evidence type="ECO:0000313" key="2">
    <source>
        <dbReference type="EMBL" id="SBW38260.1"/>
    </source>
</evidence>
<dbReference type="InterPro" id="IPR006477">
    <property type="entry name" value="Yir_bir_cir"/>
</dbReference>
<name>A0A1D3JP39_PLABE</name>
<accession>A0A1D3JP39</accession>
<evidence type="ECO:0000256" key="1">
    <source>
        <dbReference type="SAM" id="Phobius"/>
    </source>
</evidence>
<keyword evidence="1" id="KW-1133">Transmembrane helix</keyword>
<dbReference type="EMBL" id="FLVA01000177">
    <property type="protein sequence ID" value="SBW38260.1"/>
    <property type="molecule type" value="Genomic_DNA"/>
</dbReference>
<proteinExistence type="predicted"/>
<feature type="transmembrane region" description="Helical" evidence="1">
    <location>
        <begin position="290"/>
        <end position="310"/>
    </location>
</feature>
<gene>
    <name evidence="2" type="ORF">PBNK65E_000509600</name>
</gene>
<keyword evidence="1" id="KW-0812">Transmembrane</keyword>
<organism evidence="2 3">
    <name type="scientific">Plasmodium berghei</name>
    <dbReference type="NCBI Taxonomy" id="5821"/>
    <lineage>
        <taxon>Eukaryota</taxon>
        <taxon>Sar</taxon>
        <taxon>Alveolata</taxon>
        <taxon>Apicomplexa</taxon>
        <taxon>Aconoidasida</taxon>
        <taxon>Haemosporida</taxon>
        <taxon>Plasmodiidae</taxon>
        <taxon>Plasmodium</taxon>
        <taxon>Plasmodium (Vinckeia)</taxon>
    </lineage>
</organism>
<dbReference type="Pfam" id="PF06022">
    <property type="entry name" value="Cir_Bir_Yir"/>
    <property type="match status" value="2"/>
</dbReference>
<dbReference type="NCBIfam" id="TIGR01590">
    <property type="entry name" value="yir-bir-cir_Pla"/>
    <property type="match status" value="1"/>
</dbReference>
<dbReference type="AlphaFoldDB" id="A0A1D3JP39"/>
<protein>
    <submittedName>
        <fullName evidence="2">BIR protein</fullName>
    </submittedName>
</protein>
<sequence>MNKKVCEKFMNVWEFFPDTLTNDRKYQFKDKTFLNSYCGSYSCDTDLQKMNAVFFYLVNEFFGPSGVFKNNEKSNINAVEYIIIWLSHMLNLKDSTGNILTNFYKIYIKNQEKYKNTINGVEGCNNYDDLIYKKNELMNITNEKLSKFYAPFKSLCNMYNEFNENKKDCTNCLNDAKEFVENFNELNKDYNNGKDSPYNQLLSTLSTDYDNLKNKCNGNSSFPTIDKPNITPKCPEQTSEQNSEQIHVNISTKNSEQTHVNISTKNYEQNLSSAVISEDAPLSSSITNKLISVLSIFGAIAFLLGISYKYSLFGFRKRDKEQYLREKIKKYKNTINGVEGCNNYDDLIYKKNELMNITNEKLSKFYAPFKSLCNMYNEFNENKKDCTNCLNDA</sequence>